<evidence type="ECO:0000256" key="1">
    <source>
        <dbReference type="SAM" id="MobiDB-lite"/>
    </source>
</evidence>
<feature type="domain" description="KATNIP" evidence="2">
    <location>
        <begin position="163"/>
        <end position="310"/>
    </location>
</feature>
<dbReference type="AlphaFoldDB" id="A0A7S0P615"/>
<dbReference type="EMBL" id="HBER01058370">
    <property type="protein sequence ID" value="CAD8553857.1"/>
    <property type="molecule type" value="Transcribed_RNA"/>
</dbReference>
<sequence length="403" mass="43982">MTLSLMRLWNYNKSRIHSFRGARHLEVRLDQVLVFRGEINKAPGNVADAEACAEILLFTVEDQILARIEQHDAEQQTTSCDLPKLPSRPSTARRDEGCHEAAPPLEHSAQTMRRRVAGRGGGVLDCRPSLAQVPAEVLFAPQRPSTAACQQPTPVLPSYKPSLPPVQDYETALHPRGRVLKLMLTSTWGDAHYIGLNGLELLDSDGKLICAPPGAVTADPYSISILPGMAGDPRTPDKLVDGVNATFDDRHMWLAPHTPGTTCMITLTLPRMVALGAIRMWNYAKTTERGVKGFSILFDDAIIFEGFMRAAPPRATPSPPSGAADEDFVQTVIFTDNEQLIDAEADHIYNQEQLDDELVFVDNGHLLSGNRPRLDTLRPTTAAHGFGSSGSLSRPPAACSLAR</sequence>
<feature type="domain" description="KATNIP" evidence="2">
    <location>
        <begin position="2"/>
        <end position="70"/>
    </location>
</feature>
<dbReference type="InterPro" id="IPR027859">
    <property type="entry name" value="KATNIP_dom"/>
</dbReference>
<organism evidence="3">
    <name type="scientific">Calcidiscus leptoporus</name>
    <dbReference type="NCBI Taxonomy" id="127549"/>
    <lineage>
        <taxon>Eukaryota</taxon>
        <taxon>Haptista</taxon>
        <taxon>Haptophyta</taxon>
        <taxon>Prymnesiophyceae</taxon>
        <taxon>Coccolithales</taxon>
        <taxon>Calcidiscaceae</taxon>
        <taxon>Calcidiscus</taxon>
    </lineage>
</organism>
<protein>
    <recommendedName>
        <fullName evidence="2">KATNIP domain-containing protein</fullName>
    </recommendedName>
</protein>
<dbReference type="PANTHER" id="PTHR21534:SF0">
    <property type="entry name" value="KATANIN-INTERACTING PROTEIN"/>
    <property type="match status" value="1"/>
</dbReference>
<name>A0A7S0P615_9EUKA</name>
<dbReference type="PANTHER" id="PTHR21534">
    <property type="entry name" value="KATANIN-INTERACTING PROTEIN"/>
    <property type="match status" value="1"/>
</dbReference>
<evidence type="ECO:0000313" key="3">
    <source>
        <dbReference type="EMBL" id="CAD8553857.1"/>
    </source>
</evidence>
<gene>
    <name evidence="3" type="ORF">CLEP1334_LOCUS29148</name>
</gene>
<feature type="region of interest" description="Disordered" evidence="1">
    <location>
        <begin position="72"/>
        <end position="110"/>
    </location>
</feature>
<dbReference type="InterPro" id="IPR026704">
    <property type="entry name" value="KATNIP"/>
</dbReference>
<accession>A0A7S0P615</accession>
<proteinExistence type="predicted"/>
<feature type="region of interest" description="Disordered" evidence="1">
    <location>
        <begin position="371"/>
        <end position="403"/>
    </location>
</feature>
<dbReference type="Pfam" id="PF14652">
    <property type="entry name" value="DUF4457"/>
    <property type="match status" value="2"/>
</dbReference>
<evidence type="ECO:0000259" key="2">
    <source>
        <dbReference type="Pfam" id="PF14652"/>
    </source>
</evidence>
<reference evidence="3" key="1">
    <citation type="submission" date="2021-01" db="EMBL/GenBank/DDBJ databases">
        <authorList>
            <person name="Corre E."/>
            <person name="Pelletier E."/>
            <person name="Niang G."/>
            <person name="Scheremetjew M."/>
            <person name="Finn R."/>
            <person name="Kale V."/>
            <person name="Holt S."/>
            <person name="Cochrane G."/>
            <person name="Meng A."/>
            <person name="Brown T."/>
            <person name="Cohen L."/>
        </authorList>
    </citation>
    <scope>NUCLEOTIDE SEQUENCE</scope>
    <source>
        <strain evidence="3">RCC1130</strain>
    </source>
</reference>